<dbReference type="OrthoDB" id="319712at2157"/>
<dbReference type="PANTHER" id="PTHR38031">
    <property type="entry name" value="SULFUR CARRIER PROTEIN SLR0821-RELATED"/>
    <property type="match status" value="1"/>
</dbReference>
<organism evidence="1 2">
    <name type="scientific">Halorarum salinum</name>
    <dbReference type="NCBI Taxonomy" id="2743089"/>
    <lineage>
        <taxon>Archaea</taxon>
        <taxon>Methanobacteriati</taxon>
        <taxon>Methanobacteriota</taxon>
        <taxon>Stenosarchaea group</taxon>
        <taxon>Halobacteria</taxon>
        <taxon>Halobacteriales</taxon>
        <taxon>Haloferacaceae</taxon>
        <taxon>Halorarum</taxon>
    </lineage>
</organism>
<sequence>MAKLKVPAVLGDGGSTTVEVPGETLAEVLRNHAEEHGEGLRNSVVEDGEIKEFINVYVDGAEVSGLDTAVEDDAQVRIIPAASGGR</sequence>
<reference evidence="1 2" key="1">
    <citation type="submission" date="2020-06" db="EMBL/GenBank/DDBJ databases">
        <title>NJ-3-1, isolated from saline soil.</title>
        <authorList>
            <person name="Cui H.L."/>
            <person name="Shi X."/>
        </authorList>
    </citation>
    <scope>NUCLEOTIDE SEQUENCE [LARGE SCALE GENOMIC DNA]</scope>
    <source>
        <strain evidence="1 2">NJ-3-1</strain>
    </source>
</reference>
<gene>
    <name evidence="1" type="ORF">HUG12_18910</name>
</gene>
<keyword evidence="2" id="KW-1185">Reference proteome</keyword>
<dbReference type="SUPFAM" id="SSF54285">
    <property type="entry name" value="MoaD/ThiS"/>
    <property type="match status" value="1"/>
</dbReference>
<dbReference type="InterPro" id="IPR003749">
    <property type="entry name" value="ThiS/MoaD-like"/>
</dbReference>
<protein>
    <submittedName>
        <fullName evidence="1">MoaD/ThiS family protein</fullName>
    </submittedName>
</protein>
<name>A0A7D5LCJ7_9EURY</name>
<dbReference type="RefSeq" id="WP_179270270.1">
    <property type="nucleotide sequence ID" value="NZ_CP058579.1"/>
</dbReference>
<dbReference type="EMBL" id="CP058579">
    <property type="protein sequence ID" value="QLG63686.1"/>
    <property type="molecule type" value="Genomic_DNA"/>
</dbReference>
<evidence type="ECO:0000313" key="2">
    <source>
        <dbReference type="Proteomes" id="UP000509626"/>
    </source>
</evidence>
<dbReference type="Gene3D" id="3.10.20.30">
    <property type="match status" value="1"/>
</dbReference>
<dbReference type="Pfam" id="PF02597">
    <property type="entry name" value="ThiS"/>
    <property type="match status" value="1"/>
</dbReference>
<dbReference type="InterPro" id="IPR016155">
    <property type="entry name" value="Mopterin_synth/thiamin_S_b"/>
</dbReference>
<evidence type="ECO:0000313" key="1">
    <source>
        <dbReference type="EMBL" id="QLG63686.1"/>
    </source>
</evidence>
<dbReference type="PANTHER" id="PTHR38031:SF1">
    <property type="entry name" value="SULFUR CARRIER PROTEIN CYSO"/>
    <property type="match status" value="1"/>
</dbReference>
<proteinExistence type="predicted"/>
<dbReference type="KEGG" id="halu:HUG12_18910"/>
<dbReference type="InterPro" id="IPR052045">
    <property type="entry name" value="Sulfur_Carrier/Prot_Modifier"/>
</dbReference>
<dbReference type="GeneID" id="56039575"/>
<dbReference type="Proteomes" id="UP000509626">
    <property type="component" value="Chromosome"/>
</dbReference>
<dbReference type="InterPro" id="IPR012675">
    <property type="entry name" value="Beta-grasp_dom_sf"/>
</dbReference>
<accession>A0A7D5LCJ7</accession>
<dbReference type="AlphaFoldDB" id="A0A7D5LCJ7"/>